<sequence>MFCVRLMQLAEEASRLSGLIVDVFGDVAVVASSAAWVEKYKLEIEACINKVDGIRHINWRPSVDMLKEEGLDLL</sequence>
<dbReference type="Proteomes" id="UP000596660">
    <property type="component" value="Unplaced"/>
</dbReference>
<organism evidence="1 2">
    <name type="scientific">Chenopodium quinoa</name>
    <name type="common">Quinoa</name>
    <dbReference type="NCBI Taxonomy" id="63459"/>
    <lineage>
        <taxon>Eukaryota</taxon>
        <taxon>Viridiplantae</taxon>
        <taxon>Streptophyta</taxon>
        <taxon>Embryophyta</taxon>
        <taxon>Tracheophyta</taxon>
        <taxon>Spermatophyta</taxon>
        <taxon>Magnoliopsida</taxon>
        <taxon>eudicotyledons</taxon>
        <taxon>Gunneridae</taxon>
        <taxon>Pentapetalae</taxon>
        <taxon>Caryophyllales</taxon>
        <taxon>Chenopodiaceae</taxon>
        <taxon>Chenopodioideae</taxon>
        <taxon>Atripliceae</taxon>
        <taxon>Chenopodium</taxon>
    </lineage>
</organism>
<name>A0A803N627_CHEQI</name>
<protein>
    <submittedName>
        <fullName evidence="1">Uncharacterized protein</fullName>
    </submittedName>
</protein>
<accession>A0A803N627</accession>
<dbReference type="Gramene" id="AUR62041050-RA">
    <property type="protein sequence ID" value="AUR62041050-RA:cds"/>
    <property type="gene ID" value="AUR62041050"/>
</dbReference>
<proteinExistence type="predicted"/>
<dbReference type="PANTHER" id="PTHR42873:SF1">
    <property type="entry name" value="S-ADENOSYLMETHIONINE-DEPENDENT METHYLTRANSFERASE DOMAIN-CONTAINING PROTEIN"/>
    <property type="match status" value="1"/>
</dbReference>
<evidence type="ECO:0000313" key="2">
    <source>
        <dbReference type="Proteomes" id="UP000596660"/>
    </source>
</evidence>
<dbReference type="AlphaFoldDB" id="A0A803N627"/>
<dbReference type="Gene3D" id="3.30.750.80">
    <property type="entry name" value="RNA methyltransferase domain (HRMD) like"/>
    <property type="match status" value="1"/>
</dbReference>
<keyword evidence="2" id="KW-1185">Reference proteome</keyword>
<dbReference type="EnsemblPlants" id="AUR62041050-RA">
    <property type="protein sequence ID" value="AUR62041050-RA:cds"/>
    <property type="gene ID" value="AUR62041050"/>
</dbReference>
<reference evidence="1" key="1">
    <citation type="journal article" date="2017" name="Nature">
        <title>The genome of Chenopodium quinoa.</title>
        <authorList>
            <person name="Jarvis D.E."/>
            <person name="Ho Y.S."/>
            <person name="Lightfoot D.J."/>
            <person name="Schmoeckel S.M."/>
            <person name="Li B."/>
            <person name="Borm T.J.A."/>
            <person name="Ohyanagi H."/>
            <person name="Mineta K."/>
            <person name="Michell C.T."/>
            <person name="Saber N."/>
            <person name="Kharbatia N.M."/>
            <person name="Rupper R.R."/>
            <person name="Sharp A.R."/>
            <person name="Dally N."/>
            <person name="Boughton B.A."/>
            <person name="Woo Y.H."/>
            <person name="Gao G."/>
            <person name="Schijlen E.G.W.M."/>
            <person name="Guo X."/>
            <person name="Momin A.A."/>
            <person name="Negrao S."/>
            <person name="Al-Babili S."/>
            <person name="Gehring C."/>
            <person name="Roessner U."/>
            <person name="Jung C."/>
            <person name="Murphy K."/>
            <person name="Arold S.T."/>
            <person name="Gojobori T."/>
            <person name="van der Linden C.G."/>
            <person name="van Loo E.N."/>
            <person name="Jellen E.N."/>
            <person name="Maughan P.J."/>
            <person name="Tester M."/>
        </authorList>
    </citation>
    <scope>NUCLEOTIDE SEQUENCE [LARGE SCALE GENOMIC DNA]</scope>
    <source>
        <strain evidence="1">cv. PI 614886</strain>
    </source>
</reference>
<reference evidence="1" key="2">
    <citation type="submission" date="2021-03" db="UniProtKB">
        <authorList>
            <consortium name="EnsemblPlants"/>
        </authorList>
    </citation>
    <scope>IDENTIFICATION</scope>
</reference>
<evidence type="ECO:0000313" key="1">
    <source>
        <dbReference type="EnsemblPlants" id="AUR62041050-RA:cds"/>
    </source>
</evidence>
<dbReference type="PANTHER" id="PTHR42873">
    <property type="entry name" value="RIBOSOMAL RNA LARGE SUBUNIT METHYLTRANSFERASE"/>
    <property type="match status" value="1"/>
</dbReference>